<proteinExistence type="predicted"/>
<dbReference type="EMBL" id="CP034413">
    <property type="protein sequence ID" value="QCI57921.1"/>
    <property type="molecule type" value="Genomic_DNA"/>
</dbReference>
<name>A0A4D7AJS3_9FIRM</name>
<feature type="domain" description="HMA" evidence="1">
    <location>
        <begin position="18"/>
        <end position="65"/>
    </location>
</feature>
<dbReference type="AlphaFoldDB" id="A0A4D7AJS3"/>
<protein>
    <submittedName>
        <fullName evidence="2">Cation transporter</fullName>
    </submittedName>
</protein>
<reference evidence="3" key="1">
    <citation type="submission" date="2018-12" db="EMBL/GenBank/DDBJ databases">
        <title>Dusodibacter welbiota gen. nov., sp. nov., isolated from human faeces and emended description of the Oscillibacter genus.</title>
        <authorList>
            <person name="Le Roy T."/>
            <person name="Van der Smissen P."/>
            <person name="Delzenne N."/>
            <person name="Muccioli G."/>
            <person name="Collet J.F."/>
            <person name="Cani P.D."/>
        </authorList>
    </citation>
    <scope>NUCLEOTIDE SEQUENCE [LARGE SCALE GENOMIC DNA]</scope>
    <source>
        <strain evidence="3">J115</strain>
    </source>
</reference>
<gene>
    <name evidence="2" type="ORF">EIO64_00665</name>
</gene>
<dbReference type="InterPro" id="IPR006121">
    <property type="entry name" value="HMA_dom"/>
</dbReference>
<dbReference type="KEGG" id="obj:EIO64_00665"/>
<dbReference type="GO" id="GO:0046872">
    <property type="term" value="F:metal ion binding"/>
    <property type="evidence" value="ECO:0007669"/>
    <property type="project" value="InterPro"/>
</dbReference>
<accession>A0A4D7AJS3</accession>
<sequence length="71" mass="7703">MASISVSLDRNADRHDVKLLKRELDTLPGVTSVSVSSGGQLAVDYDATGVRQADILEKIQALGYHVRQEHA</sequence>
<dbReference type="InterPro" id="IPR036163">
    <property type="entry name" value="HMA_dom_sf"/>
</dbReference>
<dbReference type="Proteomes" id="UP000298642">
    <property type="component" value="Chromosome"/>
</dbReference>
<dbReference type="Gene3D" id="3.30.70.100">
    <property type="match status" value="1"/>
</dbReference>
<keyword evidence="3" id="KW-1185">Reference proteome</keyword>
<organism evidence="2 3">
    <name type="scientific">Dysosmobacter welbionis</name>
    <dbReference type="NCBI Taxonomy" id="2093857"/>
    <lineage>
        <taxon>Bacteria</taxon>
        <taxon>Bacillati</taxon>
        <taxon>Bacillota</taxon>
        <taxon>Clostridia</taxon>
        <taxon>Eubacteriales</taxon>
        <taxon>Oscillospiraceae</taxon>
        <taxon>Dysosmobacter</taxon>
    </lineage>
</organism>
<evidence type="ECO:0000259" key="1">
    <source>
        <dbReference type="Pfam" id="PF00403"/>
    </source>
</evidence>
<evidence type="ECO:0000313" key="2">
    <source>
        <dbReference type="EMBL" id="QCI57921.1"/>
    </source>
</evidence>
<dbReference type="SUPFAM" id="SSF55008">
    <property type="entry name" value="HMA, heavy metal-associated domain"/>
    <property type="match status" value="1"/>
</dbReference>
<dbReference type="RefSeq" id="WP_021748731.1">
    <property type="nucleotide sequence ID" value="NZ_CAUWCU010000027.1"/>
</dbReference>
<evidence type="ECO:0000313" key="3">
    <source>
        <dbReference type="Proteomes" id="UP000298642"/>
    </source>
</evidence>
<dbReference type="Pfam" id="PF00403">
    <property type="entry name" value="HMA"/>
    <property type="match status" value="1"/>
</dbReference>
<dbReference type="GeneID" id="89521247"/>